<evidence type="ECO:0000313" key="1">
    <source>
        <dbReference type="EnsemblMetazoa" id="CLYHEMP022735.1"/>
    </source>
</evidence>
<dbReference type="PANTHER" id="PTHR47018:SF3">
    <property type="entry name" value="MYCBP-ASSOCIATED PROTEIN"/>
    <property type="match status" value="1"/>
</dbReference>
<organism evidence="1 2">
    <name type="scientific">Clytia hemisphaerica</name>
    <dbReference type="NCBI Taxonomy" id="252671"/>
    <lineage>
        <taxon>Eukaryota</taxon>
        <taxon>Metazoa</taxon>
        <taxon>Cnidaria</taxon>
        <taxon>Hydrozoa</taxon>
        <taxon>Hydroidolina</taxon>
        <taxon>Leptothecata</taxon>
        <taxon>Obeliida</taxon>
        <taxon>Clytiidae</taxon>
        <taxon>Clytia</taxon>
    </lineage>
</organism>
<protein>
    <submittedName>
        <fullName evidence="1">Uncharacterized protein</fullName>
    </submittedName>
</protein>
<evidence type="ECO:0000313" key="2">
    <source>
        <dbReference type="Proteomes" id="UP000594262"/>
    </source>
</evidence>
<accession>A0A7M5XG19</accession>
<dbReference type="PANTHER" id="PTHR47018">
    <property type="entry name" value="CXC DOMAIN-CONTAINING PROTEIN-RELATED"/>
    <property type="match status" value="1"/>
</dbReference>
<dbReference type="EnsemblMetazoa" id="CLYHEMT022735.1">
    <property type="protein sequence ID" value="CLYHEMP022735.1"/>
    <property type="gene ID" value="CLYHEMG022735"/>
</dbReference>
<proteinExistence type="predicted"/>
<dbReference type="Proteomes" id="UP000594262">
    <property type="component" value="Unplaced"/>
</dbReference>
<dbReference type="AlphaFoldDB" id="A0A7M5XG19"/>
<keyword evidence="2" id="KW-1185">Reference proteome</keyword>
<sequence>QKRHGFSAVPCDMTIEQTANRDSKTKGGLIGNTLNRGYMHRWLLSQHHRTAITRRCQEMAGVSRYDRSKRNLDKTFRVKHEKHVNSIVETVEGLVNPFEYQADEKSIVNIYSGRVACPETSKDLQRAHSVGENSYHLFLQNLMSKTPDLFEPIQKNNLKTFLVKEKRTRDLLGRLLLLSNTREVDLTSLLNNSLSSLP</sequence>
<dbReference type="OrthoDB" id="5986443at2759"/>
<reference evidence="1" key="1">
    <citation type="submission" date="2021-01" db="UniProtKB">
        <authorList>
            <consortium name="EnsemblMetazoa"/>
        </authorList>
    </citation>
    <scope>IDENTIFICATION</scope>
</reference>
<name>A0A7M5XG19_9CNID</name>